<organism evidence="8 9">
    <name type="scientific">Texcoconibacillus texcoconensis</name>
    <dbReference type="NCBI Taxonomy" id="1095777"/>
    <lineage>
        <taxon>Bacteria</taxon>
        <taxon>Bacillati</taxon>
        <taxon>Bacillota</taxon>
        <taxon>Bacilli</taxon>
        <taxon>Bacillales</taxon>
        <taxon>Bacillaceae</taxon>
        <taxon>Texcoconibacillus</taxon>
    </lineage>
</organism>
<comment type="function">
    <text evidence="5">NDH-1 shuttles electrons from NADH, via FMN and iron-sulfur (Fe-S) centers, to quinones in the respiratory chain. The immediate electron acceptor for the enzyme in this species is believed to be a menaquinone. Couples the redox reaction to proton translocation (for every two electrons transferred, four hydrogen ions are translocated across the cytoplasmic membrane), and thus conserves the redox energy in a proton gradient.</text>
</comment>
<evidence type="ECO:0000313" key="8">
    <source>
        <dbReference type="EMBL" id="MBB5174058.1"/>
    </source>
</evidence>
<dbReference type="InterPro" id="IPR010096">
    <property type="entry name" value="NADH-Q_OxRdtase_suN/2"/>
</dbReference>
<feature type="transmembrane region" description="Helical" evidence="5">
    <location>
        <begin position="73"/>
        <end position="96"/>
    </location>
</feature>
<feature type="transmembrane region" description="Helical" evidence="5">
    <location>
        <begin position="6"/>
        <end position="27"/>
    </location>
</feature>
<keyword evidence="5" id="KW-0520">NAD</keyword>
<gene>
    <name evidence="5" type="primary">nuoN</name>
    <name evidence="8" type="ORF">HNQ41_002252</name>
</gene>
<feature type="domain" description="NADH:quinone oxidoreductase/Mrp antiporter transmembrane" evidence="7">
    <location>
        <begin position="125"/>
        <end position="421"/>
    </location>
</feature>
<protein>
    <recommendedName>
        <fullName evidence="5">NADH-quinone oxidoreductase subunit N</fullName>
        <ecNumber evidence="5">7.1.1.-</ecNumber>
    </recommendedName>
    <alternativeName>
        <fullName evidence="5">NADH dehydrogenase I subunit N</fullName>
    </alternativeName>
    <alternativeName>
        <fullName evidence="5">NDH-1 subunit N</fullName>
    </alternativeName>
</protein>
<keyword evidence="5" id="KW-1003">Cell membrane</keyword>
<dbReference type="HAMAP" id="MF_00445">
    <property type="entry name" value="NDH1_NuoN_1"/>
    <property type="match status" value="1"/>
</dbReference>
<feature type="transmembrane region" description="Helical" evidence="5">
    <location>
        <begin position="108"/>
        <end position="123"/>
    </location>
</feature>
<evidence type="ECO:0000256" key="3">
    <source>
        <dbReference type="ARBA" id="ARBA00022989"/>
    </source>
</evidence>
<feature type="transmembrane region" description="Helical" evidence="5">
    <location>
        <begin position="160"/>
        <end position="183"/>
    </location>
</feature>
<dbReference type="RefSeq" id="WP_184664495.1">
    <property type="nucleotide sequence ID" value="NZ_JACHHB010000010.1"/>
</dbReference>
<comment type="caution">
    <text evidence="8">The sequence shown here is derived from an EMBL/GenBank/DDBJ whole genome shotgun (WGS) entry which is preliminary data.</text>
</comment>
<feature type="transmembrane region" description="Helical" evidence="5">
    <location>
        <begin position="39"/>
        <end position="58"/>
    </location>
</feature>
<keyword evidence="5" id="KW-1278">Translocase</keyword>
<evidence type="ECO:0000256" key="2">
    <source>
        <dbReference type="ARBA" id="ARBA00022692"/>
    </source>
</evidence>
<dbReference type="Pfam" id="PF00361">
    <property type="entry name" value="Proton_antipo_M"/>
    <property type="match status" value="1"/>
</dbReference>
<evidence type="ECO:0000256" key="6">
    <source>
        <dbReference type="RuleBase" id="RU000320"/>
    </source>
</evidence>
<name>A0A840QRV2_9BACI</name>
<feature type="transmembrane region" description="Helical" evidence="5">
    <location>
        <begin position="372"/>
        <end position="394"/>
    </location>
</feature>
<dbReference type="NCBIfam" id="TIGR01770">
    <property type="entry name" value="NDH_I_N"/>
    <property type="match status" value="1"/>
</dbReference>
<feature type="transmembrane region" description="Helical" evidence="5">
    <location>
        <begin position="242"/>
        <end position="263"/>
    </location>
</feature>
<feature type="transmembrane region" description="Helical" evidence="5">
    <location>
        <begin position="329"/>
        <end position="351"/>
    </location>
</feature>
<feature type="transmembrane region" description="Helical" evidence="5">
    <location>
        <begin position="203"/>
        <end position="230"/>
    </location>
</feature>
<dbReference type="AlphaFoldDB" id="A0A840QRV2"/>
<evidence type="ECO:0000256" key="4">
    <source>
        <dbReference type="ARBA" id="ARBA00023136"/>
    </source>
</evidence>
<feature type="transmembrane region" description="Helical" evidence="5">
    <location>
        <begin position="129"/>
        <end position="148"/>
    </location>
</feature>
<sequence length="484" mass="53177">MSAYNANWSLMTPEIVLMILALVIFTLDFMTGMSRNKPFLGRLSILSLLATTVLVAVFNRETGQIGDMFVVDGFAMVLKIVILLGVAGVIAISMYYVDRHRDVYQGEYYSLLLFATLGAMLMVSSADLITLFVGLELLSISAYCLAGFKKYNGKSTEAAIKYVVLGGTASAFILYGMSFVYGLTGTTSLVDINEAVPTLFADYPYIMTMAIMFMIAGFGFKISVVPFHMWAPDVYEGAPTPVTSFLSVVSKIAGFGIVLRVFFVGFESVYDEWAFIFALLAAITMIVGNMIAIVQRKVKRLMAFSGVAQAGYLLVPVATMVSLDMTMSMITFYAVAYLLMTLGAFAIITLVTEDTEDDALTSFSGLYQRAPYLAIAMTIFLLSLAGLPITAGFFGKFYIFVGAIQAEMLWLAVIMIFTSIVSFFYYFGIMKQMFMRDPKPNDDQTLSVPKPVSAVVTISLVGTIGFGLLANVLTNYFNNLQWFF</sequence>
<keyword evidence="3 5" id="KW-1133">Transmembrane helix</keyword>
<keyword evidence="9" id="KW-1185">Reference proteome</keyword>
<accession>A0A840QRV2</accession>
<dbReference type="PANTHER" id="PTHR22773">
    <property type="entry name" value="NADH DEHYDROGENASE"/>
    <property type="match status" value="1"/>
</dbReference>
<comment type="subunit">
    <text evidence="5">NDH-1 is composed of 14 different subunits. Subunits NuoA, H, J, K, L, M, N constitute the membrane sector of the complex.</text>
</comment>
<evidence type="ECO:0000259" key="7">
    <source>
        <dbReference type="Pfam" id="PF00361"/>
    </source>
</evidence>
<feature type="transmembrane region" description="Helical" evidence="5">
    <location>
        <begin position="409"/>
        <end position="430"/>
    </location>
</feature>
<proteinExistence type="inferred from homology"/>
<dbReference type="GO" id="GO:0042773">
    <property type="term" value="P:ATP synthesis coupled electron transport"/>
    <property type="evidence" value="ECO:0007669"/>
    <property type="project" value="InterPro"/>
</dbReference>
<dbReference type="GO" id="GO:0008137">
    <property type="term" value="F:NADH dehydrogenase (ubiquinone) activity"/>
    <property type="evidence" value="ECO:0007669"/>
    <property type="project" value="InterPro"/>
</dbReference>
<dbReference type="EC" id="7.1.1.-" evidence="5"/>
<comment type="subcellular location">
    <subcellularLocation>
        <location evidence="1 5">Cell membrane</location>
        <topology evidence="1 5">Multi-pass membrane protein</topology>
    </subcellularLocation>
    <subcellularLocation>
        <location evidence="6">Membrane</location>
        <topology evidence="6">Multi-pass membrane protein</topology>
    </subcellularLocation>
</comment>
<dbReference type="Proteomes" id="UP000551878">
    <property type="component" value="Unassembled WGS sequence"/>
</dbReference>
<comment type="similarity">
    <text evidence="5">Belongs to the complex I subunit 2 family.</text>
</comment>
<evidence type="ECO:0000256" key="5">
    <source>
        <dbReference type="HAMAP-Rule" id="MF_00445"/>
    </source>
</evidence>
<evidence type="ECO:0000256" key="1">
    <source>
        <dbReference type="ARBA" id="ARBA00004651"/>
    </source>
</evidence>
<evidence type="ECO:0000313" key="9">
    <source>
        <dbReference type="Proteomes" id="UP000551878"/>
    </source>
</evidence>
<dbReference type="EMBL" id="JACHHB010000010">
    <property type="protein sequence ID" value="MBB5174058.1"/>
    <property type="molecule type" value="Genomic_DNA"/>
</dbReference>
<dbReference type="GO" id="GO:0050136">
    <property type="term" value="F:NADH dehydrogenase (quinone) (non-electrogenic) activity"/>
    <property type="evidence" value="ECO:0007669"/>
    <property type="project" value="UniProtKB-UniRule"/>
</dbReference>
<keyword evidence="4 5" id="KW-0472">Membrane</keyword>
<dbReference type="GO" id="GO:0048038">
    <property type="term" value="F:quinone binding"/>
    <property type="evidence" value="ECO:0007669"/>
    <property type="project" value="UniProtKB-KW"/>
</dbReference>
<dbReference type="GO" id="GO:0005886">
    <property type="term" value="C:plasma membrane"/>
    <property type="evidence" value="ECO:0007669"/>
    <property type="project" value="UniProtKB-SubCell"/>
</dbReference>
<keyword evidence="2 5" id="KW-0812">Transmembrane</keyword>
<feature type="transmembrane region" description="Helical" evidence="5">
    <location>
        <begin position="301"/>
        <end position="323"/>
    </location>
</feature>
<dbReference type="InterPro" id="IPR001750">
    <property type="entry name" value="ND/Mrp_TM"/>
</dbReference>
<feature type="transmembrane region" description="Helical" evidence="5">
    <location>
        <begin position="275"/>
        <end position="294"/>
    </location>
</feature>
<feature type="transmembrane region" description="Helical" evidence="5">
    <location>
        <begin position="451"/>
        <end position="474"/>
    </location>
</feature>
<keyword evidence="5" id="KW-0874">Quinone</keyword>
<keyword evidence="5" id="KW-0813">Transport</keyword>
<reference evidence="8 9" key="1">
    <citation type="submission" date="2020-08" db="EMBL/GenBank/DDBJ databases">
        <title>Genomic Encyclopedia of Type Strains, Phase IV (KMG-IV): sequencing the most valuable type-strain genomes for metagenomic binning, comparative biology and taxonomic classification.</title>
        <authorList>
            <person name="Goeker M."/>
        </authorList>
    </citation>
    <scope>NUCLEOTIDE SEQUENCE [LARGE SCALE GENOMIC DNA]</scope>
    <source>
        <strain evidence="8 9">DSM 24696</strain>
    </source>
</reference>
<comment type="catalytic activity">
    <reaction evidence="5">
        <text>a quinone + NADH + 5 H(+)(in) = a quinol + NAD(+) + 4 H(+)(out)</text>
        <dbReference type="Rhea" id="RHEA:57888"/>
        <dbReference type="ChEBI" id="CHEBI:15378"/>
        <dbReference type="ChEBI" id="CHEBI:24646"/>
        <dbReference type="ChEBI" id="CHEBI:57540"/>
        <dbReference type="ChEBI" id="CHEBI:57945"/>
        <dbReference type="ChEBI" id="CHEBI:132124"/>
    </reaction>
</comment>